<organism evidence="1 2">
    <name type="scientific">Brachyspira hyodysenteriae (strain ATCC 49526 / WA1)</name>
    <dbReference type="NCBI Taxonomy" id="565034"/>
    <lineage>
        <taxon>Bacteria</taxon>
        <taxon>Pseudomonadati</taxon>
        <taxon>Spirochaetota</taxon>
        <taxon>Spirochaetia</taxon>
        <taxon>Brachyspirales</taxon>
        <taxon>Brachyspiraceae</taxon>
        <taxon>Brachyspira</taxon>
    </lineage>
</organism>
<evidence type="ECO:0000313" key="1">
    <source>
        <dbReference type="EMBL" id="ACN83216.1"/>
    </source>
</evidence>
<protein>
    <submittedName>
        <fullName evidence="1">Uncharacterized protein</fullName>
    </submittedName>
</protein>
<evidence type="ECO:0000313" key="2">
    <source>
        <dbReference type="Proteomes" id="UP000001803"/>
    </source>
</evidence>
<dbReference type="AlphaFoldDB" id="A0A3B6VGW5"/>
<accession>A0A3B6VGW5</accession>
<sequence>MKSKNNVSRESFTFKQNENVKKQVSNIISNFNNVNKNQNSNTKKDK</sequence>
<dbReference type="RefSeq" id="WP_012670266.1">
    <property type="nucleotide sequence ID" value="NC_012225.1"/>
</dbReference>
<gene>
    <name evidence="1" type="ordered locus">BHWA1_00722</name>
</gene>
<proteinExistence type="predicted"/>
<dbReference type="Proteomes" id="UP000001803">
    <property type="component" value="Chromosome"/>
</dbReference>
<dbReference type="KEGG" id="bhy:BHWA1_00722"/>
<name>A0A3B6VGW5_BRAHW</name>
<dbReference type="EMBL" id="CP001357">
    <property type="protein sequence ID" value="ACN83216.1"/>
    <property type="molecule type" value="Genomic_DNA"/>
</dbReference>
<reference evidence="1 2" key="1">
    <citation type="journal article" date="2009" name="PLoS ONE">
        <title>Genome sequence of the pathogenic intestinal spirochete Brachyspira hyodysenteriae reveals adaptations to its lifestyle in the porcine large intestine.</title>
        <authorList>
            <person name="Bellgard M.I."/>
            <person name="Wanchanthuek P."/>
            <person name="La T."/>
            <person name="Ryan K."/>
            <person name="Moolhuijzen P."/>
            <person name="Albertyn Z."/>
            <person name="Shaban B."/>
            <person name="Motro Y."/>
            <person name="Dunn D.S."/>
            <person name="Schibeci D."/>
            <person name="Hunter A."/>
            <person name="Barrero R."/>
            <person name="Phillips N.D."/>
            <person name="Hampson D.J."/>
        </authorList>
    </citation>
    <scope>NUCLEOTIDE SEQUENCE [LARGE SCALE GENOMIC DNA]</scope>
    <source>
        <strain evidence="2">ATCC 49526 / WA1</strain>
    </source>
</reference>
<keyword evidence="2" id="KW-1185">Reference proteome</keyword>